<evidence type="ECO:0000313" key="20">
    <source>
        <dbReference type="Proteomes" id="UP000515154"/>
    </source>
</evidence>
<evidence type="ECO:0000256" key="6">
    <source>
        <dbReference type="ARBA" id="ARBA00022490"/>
    </source>
</evidence>
<evidence type="ECO:0000259" key="18">
    <source>
        <dbReference type="Pfam" id="PF12862"/>
    </source>
</evidence>
<evidence type="ECO:0000256" key="17">
    <source>
        <dbReference type="ARBA" id="ARBA00045696"/>
    </source>
</evidence>
<dbReference type="CDD" id="cd16270">
    <property type="entry name" value="Apc5_N"/>
    <property type="match status" value="1"/>
</dbReference>
<organism evidence="20 21">
    <name type="scientific">Octopus sinensis</name>
    <name type="common">East Asian common octopus</name>
    <dbReference type="NCBI Taxonomy" id="2607531"/>
    <lineage>
        <taxon>Eukaryota</taxon>
        <taxon>Metazoa</taxon>
        <taxon>Spiralia</taxon>
        <taxon>Lophotrochozoa</taxon>
        <taxon>Mollusca</taxon>
        <taxon>Cephalopoda</taxon>
        <taxon>Coleoidea</taxon>
        <taxon>Octopodiformes</taxon>
        <taxon>Octopoda</taxon>
        <taxon>Incirrata</taxon>
        <taxon>Octopodidae</taxon>
        <taxon>Octopus</taxon>
    </lineage>
</organism>
<dbReference type="Pfam" id="PF21371">
    <property type="entry name" value="Apc5_N"/>
    <property type="match status" value="1"/>
</dbReference>
<keyword evidence="12" id="KW-0802">TPR repeat</keyword>
<comment type="subcellular location">
    <subcellularLocation>
        <location evidence="2">Cytoplasm</location>
        <location evidence="2">Cytoskeleton</location>
        <location evidence="2">Spindle</location>
    </subcellularLocation>
    <subcellularLocation>
        <location evidence="1">Nucleus</location>
    </subcellularLocation>
</comment>
<dbReference type="GO" id="GO:0051301">
    <property type="term" value="P:cell division"/>
    <property type="evidence" value="ECO:0007669"/>
    <property type="project" value="UniProtKB-KW"/>
</dbReference>
<dbReference type="SUPFAM" id="SSF48452">
    <property type="entry name" value="TPR-like"/>
    <property type="match status" value="2"/>
</dbReference>
<feature type="domain" description="Anaphase-promoting complex subunit 5 N-terminal" evidence="19">
    <location>
        <begin position="25"/>
        <end position="174"/>
    </location>
</feature>
<reference evidence="21" key="1">
    <citation type="submission" date="2025-08" db="UniProtKB">
        <authorList>
            <consortium name="RefSeq"/>
        </authorList>
    </citation>
    <scope>IDENTIFICATION</scope>
</reference>
<keyword evidence="8" id="KW-0132">Cell division</keyword>
<keyword evidence="11" id="KW-0833">Ubl conjugation pathway</keyword>
<dbReference type="KEGG" id="osn:115225772"/>
<comment type="pathway">
    <text evidence="3">Protein modification; protein ubiquitination.</text>
</comment>
<dbReference type="PANTHER" id="PTHR12830:SF9">
    <property type="entry name" value="ANAPHASE-PROMOTING COMPLEX SUBUNIT 5"/>
    <property type="match status" value="1"/>
</dbReference>
<proteinExistence type="inferred from homology"/>
<evidence type="ECO:0000256" key="2">
    <source>
        <dbReference type="ARBA" id="ARBA00004186"/>
    </source>
</evidence>
<dbReference type="GO" id="GO:0005819">
    <property type="term" value="C:spindle"/>
    <property type="evidence" value="ECO:0007669"/>
    <property type="project" value="UniProtKB-SubCell"/>
</dbReference>
<keyword evidence="14" id="KW-0539">Nucleus</keyword>
<dbReference type="InterPro" id="IPR026000">
    <property type="entry name" value="Apc5_dom"/>
</dbReference>
<feature type="domain" description="Anaphase-promoting complex subunit 5" evidence="18">
    <location>
        <begin position="258"/>
        <end position="361"/>
    </location>
</feature>
<evidence type="ECO:0000256" key="5">
    <source>
        <dbReference type="ARBA" id="ARBA00016066"/>
    </source>
</evidence>
<evidence type="ECO:0000256" key="14">
    <source>
        <dbReference type="ARBA" id="ARBA00023242"/>
    </source>
</evidence>
<keyword evidence="15" id="KW-0131">Cell cycle</keyword>
<keyword evidence="20" id="KW-1185">Reference proteome</keyword>
<comment type="function">
    <text evidence="17">Component of the anaphase promoting complex/cyclosome (APC/C), a cell cycle-regulated E3 ubiquitin ligase that controls progression through mitosis and the G1 phase of the cell cycle. The APC/C complex acts by mediating ubiquitination and subsequent degradation of target proteins: it mainly mediates the formation of 'Lys-11'-linked polyubiquitin chains and, to a lower extent, the formation of 'Lys-48'- and 'Lys-63'-linked polyubiquitin chains. The APC/C complex catalyzes assembly of branched 'Lys-11'-/'Lys-48'-linked branched ubiquitin chains on target proteins.</text>
</comment>
<evidence type="ECO:0000256" key="8">
    <source>
        <dbReference type="ARBA" id="ARBA00022618"/>
    </source>
</evidence>
<evidence type="ECO:0000256" key="12">
    <source>
        <dbReference type="ARBA" id="ARBA00022803"/>
    </source>
</evidence>
<evidence type="ECO:0000256" key="13">
    <source>
        <dbReference type="ARBA" id="ARBA00023212"/>
    </source>
</evidence>
<evidence type="ECO:0000256" key="4">
    <source>
        <dbReference type="ARBA" id="ARBA00007450"/>
    </source>
</evidence>
<protein>
    <recommendedName>
        <fullName evidence="5">Anaphase-promoting complex subunit 5</fullName>
    </recommendedName>
    <alternativeName>
        <fullName evidence="16">Cyclosome subunit 5</fullName>
    </alternativeName>
</protein>
<dbReference type="InterPro" id="IPR011990">
    <property type="entry name" value="TPR-like_helical_dom_sf"/>
</dbReference>
<dbReference type="PANTHER" id="PTHR12830">
    <property type="entry name" value="ANAPHASE-PROMOTING COMPLEX SUBUNIT 5"/>
    <property type="match status" value="1"/>
</dbReference>
<dbReference type="RefSeq" id="XP_029652583.1">
    <property type="nucleotide sequence ID" value="XM_029796723.2"/>
</dbReference>
<dbReference type="GO" id="GO:0045842">
    <property type="term" value="P:positive regulation of mitotic metaphase/anaphase transition"/>
    <property type="evidence" value="ECO:0007669"/>
    <property type="project" value="TreeGrafter"/>
</dbReference>
<evidence type="ECO:0000256" key="7">
    <source>
        <dbReference type="ARBA" id="ARBA00022553"/>
    </source>
</evidence>
<evidence type="ECO:0000313" key="21">
    <source>
        <dbReference type="RefSeq" id="XP_029652583.1"/>
    </source>
</evidence>
<dbReference type="InterPro" id="IPR048968">
    <property type="entry name" value="Apc5_N"/>
</dbReference>
<evidence type="ECO:0000256" key="11">
    <source>
        <dbReference type="ARBA" id="ARBA00022786"/>
    </source>
</evidence>
<keyword evidence="9" id="KW-0677">Repeat</keyword>
<name>A0A6P7TM01_9MOLL</name>
<evidence type="ECO:0000256" key="15">
    <source>
        <dbReference type="ARBA" id="ARBA00023306"/>
    </source>
</evidence>
<dbReference type="InterPro" id="IPR037679">
    <property type="entry name" value="Apc5"/>
</dbReference>
<comment type="similarity">
    <text evidence="4">Belongs to the APC5 family.</text>
</comment>
<dbReference type="Gene3D" id="1.25.40.10">
    <property type="entry name" value="Tetratricopeptide repeat domain"/>
    <property type="match status" value="1"/>
</dbReference>
<evidence type="ECO:0000256" key="16">
    <source>
        <dbReference type="ARBA" id="ARBA00031069"/>
    </source>
</evidence>
<gene>
    <name evidence="21" type="primary">LOC115225772</name>
</gene>
<dbReference type="Proteomes" id="UP000515154">
    <property type="component" value="Linkage group LG28"/>
</dbReference>
<sequence>MSYVSSGSDLFMFEPSTKRSSKEQVTSHKVTLLVLLYEFLNAYEKKSQIREQYQQNLDLKVEMDFTDVEVKAILTLILDLYQGPEKALRDLIPRVKKVTNAKLADRFTGRLTVIAEGGIRALNEFFNQFTDDFLHFSETLMHKSSLFGLFARRMMVTFNMLSLSEVVNIFNRFHAEMMSITADKEKNCRDSVGPDDAFGQGKTQPPPVTYKSQKQAEYYIANQAFLIHHNVTKAAPPNELQERIRNLLKENPNLAEAHFLSYLNNIRVKEFCTASHNLYHYFDRYVLPSVDQSNVQQFKTKENIDDSNRRYAALNLAALHFSFGHKEQAIAALREAIRMAQENNDHLCLQHALVWLHRLGDEGSAETAKLMKRQISLPALALLNIQSLAKYNAFAKMKPANVIESMLSNNVLSSQFSHGEFACISLAQIAALWHTYGKRENCSLISQLILHLDTSDAGIYRNEESVCIAMCNLARHHFDQGMIDVAMVIVEGAKERFPANTSYAHIWMATEQEMKFTLAVYSNKWSDAEMALVNLKAVCETEADIRCGILLKERGQVNQALTHMHQLLEKCEKNSSETTPFYTCRVLLELSDILRKSGNLSIAIFYVLRCITLARDHHFQYILSLAIMQLAQIQILMGLPHLAIPILEEQMMNILTNGTLVDKGRMLYCYSRCTVAAAKKSEDPKEIKSALMSAIRQMSTVIEYFQTVEAYKLQKDALYYQSRICESLGYTAERNRYAREFRHLDQLYPSVQKIDVTLL</sequence>
<dbReference type="AlphaFoldDB" id="A0A6P7TM01"/>
<dbReference type="GO" id="GO:0070979">
    <property type="term" value="P:protein K11-linked ubiquitination"/>
    <property type="evidence" value="ECO:0007669"/>
    <property type="project" value="TreeGrafter"/>
</dbReference>
<dbReference type="GO" id="GO:0005680">
    <property type="term" value="C:anaphase-promoting complex"/>
    <property type="evidence" value="ECO:0007669"/>
    <property type="project" value="InterPro"/>
</dbReference>
<evidence type="ECO:0000259" key="19">
    <source>
        <dbReference type="Pfam" id="PF21371"/>
    </source>
</evidence>
<keyword evidence="6" id="KW-0963">Cytoplasm</keyword>
<keyword evidence="7" id="KW-0597">Phosphoprotein</keyword>
<feature type="domain" description="Anaphase-promoting complex subunit 5" evidence="18">
    <location>
        <begin position="555"/>
        <end position="633"/>
    </location>
</feature>
<evidence type="ECO:0000256" key="9">
    <source>
        <dbReference type="ARBA" id="ARBA00022737"/>
    </source>
</evidence>
<evidence type="ECO:0000256" key="1">
    <source>
        <dbReference type="ARBA" id="ARBA00004123"/>
    </source>
</evidence>
<evidence type="ECO:0000256" key="3">
    <source>
        <dbReference type="ARBA" id="ARBA00004906"/>
    </source>
</evidence>
<dbReference type="UniPathway" id="UPA00143"/>
<dbReference type="GO" id="GO:0031145">
    <property type="term" value="P:anaphase-promoting complex-dependent catabolic process"/>
    <property type="evidence" value="ECO:0007669"/>
    <property type="project" value="TreeGrafter"/>
</dbReference>
<dbReference type="Pfam" id="PF12862">
    <property type="entry name" value="ANAPC5"/>
    <property type="match status" value="2"/>
</dbReference>
<accession>A0A6P7TM01</accession>
<keyword evidence="10" id="KW-0498">Mitosis</keyword>
<evidence type="ECO:0000256" key="10">
    <source>
        <dbReference type="ARBA" id="ARBA00022776"/>
    </source>
</evidence>
<keyword evidence="13" id="KW-0206">Cytoskeleton</keyword>